<protein>
    <submittedName>
        <fullName evidence="2">Uncharacterized protein</fullName>
    </submittedName>
</protein>
<comment type="caution">
    <text evidence="2">The sequence shown here is derived from an EMBL/GenBank/DDBJ whole genome shotgun (WGS) entry which is preliminary data.</text>
</comment>
<evidence type="ECO:0000313" key="3">
    <source>
        <dbReference type="Proteomes" id="UP000655443"/>
    </source>
</evidence>
<feature type="signal peptide" evidence="1">
    <location>
        <begin position="1"/>
        <end position="40"/>
    </location>
</feature>
<dbReference type="AlphaFoldDB" id="A0A918YI57"/>
<keyword evidence="3" id="KW-1185">Reference proteome</keyword>
<dbReference type="EMBL" id="BMVG01000008">
    <property type="protein sequence ID" value="GHE04890.1"/>
    <property type="molecule type" value="Genomic_DNA"/>
</dbReference>
<reference evidence="2" key="1">
    <citation type="journal article" date="2014" name="Int. J. Syst. Evol. Microbiol.">
        <title>Complete genome sequence of Corynebacterium casei LMG S-19264T (=DSM 44701T), isolated from a smear-ripened cheese.</title>
        <authorList>
            <consortium name="US DOE Joint Genome Institute (JGI-PGF)"/>
            <person name="Walter F."/>
            <person name="Albersmeier A."/>
            <person name="Kalinowski J."/>
            <person name="Ruckert C."/>
        </authorList>
    </citation>
    <scope>NUCLEOTIDE SEQUENCE</scope>
    <source>
        <strain evidence="2">JCM 4714</strain>
    </source>
</reference>
<proteinExistence type="predicted"/>
<dbReference type="Proteomes" id="UP000655443">
    <property type="component" value="Unassembled WGS sequence"/>
</dbReference>
<name>A0A918YI57_9ACTN</name>
<feature type="chain" id="PRO_5037047814" evidence="1">
    <location>
        <begin position="41"/>
        <end position="130"/>
    </location>
</feature>
<sequence length="130" mass="13015">MAKERGIVNSSSALRRVRMPALAAGFALALLVAVPESAQAADGSYTYITAAGGAFRVDEPASDTCLPLVGGAVELANDTTDTAFLYADSSCRGGWGALVGVGATWDAPTGAQALAVRLGSAPEAARGARS</sequence>
<evidence type="ECO:0000313" key="2">
    <source>
        <dbReference type="EMBL" id="GHE04890.1"/>
    </source>
</evidence>
<evidence type="ECO:0000256" key="1">
    <source>
        <dbReference type="SAM" id="SignalP"/>
    </source>
</evidence>
<gene>
    <name evidence="2" type="ORF">GCM10010339_38300</name>
</gene>
<reference evidence="2" key="2">
    <citation type="submission" date="2020-09" db="EMBL/GenBank/DDBJ databases">
        <authorList>
            <person name="Sun Q."/>
            <person name="Ohkuma M."/>
        </authorList>
    </citation>
    <scope>NUCLEOTIDE SEQUENCE</scope>
    <source>
        <strain evidence="2">JCM 4714</strain>
    </source>
</reference>
<accession>A0A918YI57</accession>
<keyword evidence="1" id="KW-0732">Signal</keyword>
<organism evidence="2 3">
    <name type="scientific">Streptomyces alanosinicus</name>
    <dbReference type="NCBI Taxonomy" id="68171"/>
    <lineage>
        <taxon>Bacteria</taxon>
        <taxon>Bacillati</taxon>
        <taxon>Actinomycetota</taxon>
        <taxon>Actinomycetes</taxon>
        <taxon>Kitasatosporales</taxon>
        <taxon>Streptomycetaceae</taxon>
        <taxon>Streptomyces</taxon>
    </lineage>
</organism>